<dbReference type="SUPFAM" id="SSF52402">
    <property type="entry name" value="Adenine nucleotide alpha hydrolases-like"/>
    <property type="match status" value="1"/>
</dbReference>
<dbReference type="OrthoDB" id="25129at2759"/>
<keyword evidence="2 3" id="KW-0819">tRNA processing</keyword>
<dbReference type="Pfam" id="PF10288">
    <property type="entry name" value="CTU2"/>
    <property type="match status" value="1"/>
</dbReference>
<dbReference type="UniPathway" id="UPA00988"/>
<comment type="function">
    <text evidence="3">Plays a central role in 2-thiolation of mcm(5)S(2)U at tRNA wobble positions of tRNA(Lys), tRNA(Glu) and tRNA(Gln). May act by forming a heterodimer with NCS6 that ligates sulfur from thiocarboxylated URM1 onto the uridine of tRNAs at wobble position. Prior mcm(5) tRNA modification by the elongator complex is required for 2-thiolation. May also be involved in protein urmylation.</text>
</comment>
<dbReference type="GO" id="GO:0032447">
    <property type="term" value="P:protein urmylation"/>
    <property type="evidence" value="ECO:0007669"/>
    <property type="project" value="UniProtKB-UniRule"/>
</dbReference>
<evidence type="ECO:0000313" key="4">
    <source>
        <dbReference type="EMBL" id="RPB18961.1"/>
    </source>
</evidence>
<comment type="subcellular location">
    <subcellularLocation>
        <location evidence="3">Cytoplasm</location>
    </subcellularLocation>
</comment>
<dbReference type="GO" id="GO:0016779">
    <property type="term" value="F:nucleotidyltransferase activity"/>
    <property type="evidence" value="ECO:0007669"/>
    <property type="project" value="UniProtKB-UniRule"/>
</dbReference>
<evidence type="ECO:0000256" key="1">
    <source>
        <dbReference type="ARBA" id="ARBA00022490"/>
    </source>
</evidence>
<reference evidence="4 5" key="1">
    <citation type="journal article" date="2018" name="Nat. Ecol. Evol.">
        <title>Pezizomycetes genomes reveal the molecular basis of ectomycorrhizal truffle lifestyle.</title>
        <authorList>
            <person name="Murat C."/>
            <person name="Payen T."/>
            <person name="Noel B."/>
            <person name="Kuo A."/>
            <person name="Morin E."/>
            <person name="Chen J."/>
            <person name="Kohler A."/>
            <person name="Krizsan K."/>
            <person name="Balestrini R."/>
            <person name="Da Silva C."/>
            <person name="Montanini B."/>
            <person name="Hainaut M."/>
            <person name="Levati E."/>
            <person name="Barry K.W."/>
            <person name="Belfiori B."/>
            <person name="Cichocki N."/>
            <person name="Clum A."/>
            <person name="Dockter R.B."/>
            <person name="Fauchery L."/>
            <person name="Guy J."/>
            <person name="Iotti M."/>
            <person name="Le Tacon F."/>
            <person name="Lindquist E.A."/>
            <person name="Lipzen A."/>
            <person name="Malagnac F."/>
            <person name="Mello A."/>
            <person name="Molinier V."/>
            <person name="Miyauchi S."/>
            <person name="Poulain J."/>
            <person name="Riccioni C."/>
            <person name="Rubini A."/>
            <person name="Sitrit Y."/>
            <person name="Splivallo R."/>
            <person name="Traeger S."/>
            <person name="Wang M."/>
            <person name="Zifcakova L."/>
            <person name="Wipf D."/>
            <person name="Zambonelli A."/>
            <person name="Paolocci F."/>
            <person name="Nowrousian M."/>
            <person name="Ottonello S."/>
            <person name="Baldrian P."/>
            <person name="Spatafora J.W."/>
            <person name="Henrissat B."/>
            <person name="Nagy L.G."/>
            <person name="Aury J.M."/>
            <person name="Wincker P."/>
            <person name="Grigoriev I.V."/>
            <person name="Bonfante P."/>
            <person name="Martin F.M."/>
        </authorList>
    </citation>
    <scope>NUCLEOTIDE SEQUENCE [LARGE SCALE GENOMIC DNA]</scope>
    <source>
        <strain evidence="4 5">ATCC MYA-4762</strain>
    </source>
</reference>
<gene>
    <name evidence="3" type="primary">NCS2</name>
    <name evidence="3" type="synonym">CTU2</name>
    <name evidence="4" type="ORF">L211DRAFT_814915</name>
</gene>
<dbReference type="InterPro" id="IPR019407">
    <property type="entry name" value="CTU2"/>
</dbReference>
<name>A0A3N4LE60_9PEZI</name>
<proteinExistence type="inferred from homology"/>
<dbReference type="AlphaFoldDB" id="A0A3N4LE60"/>
<dbReference type="PANTHER" id="PTHR20882:SF14">
    <property type="entry name" value="CYTOPLASMIC TRNA 2-THIOLATION PROTEIN 2"/>
    <property type="match status" value="1"/>
</dbReference>
<dbReference type="InParanoid" id="A0A3N4LE60"/>
<dbReference type="EMBL" id="ML121602">
    <property type="protein sequence ID" value="RPB18961.1"/>
    <property type="molecule type" value="Genomic_DNA"/>
</dbReference>
<dbReference type="GO" id="GO:0016783">
    <property type="term" value="F:sulfurtransferase activity"/>
    <property type="evidence" value="ECO:0007669"/>
    <property type="project" value="TreeGrafter"/>
</dbReference>
<accession>A0A3N4LE60</accession>
<evidence type="ECO:0000256" key="2">
    <source>
        <dbReference type="ARBA" id="ARBA00022694"/>
    </source>
</evidence>
<dbReference type="FunCoup" id="A0A3N4LE60">
    <property type="interactions" value="174"/>
</dbReference>
<dbReference type="InterPro" id="IPR014729">
    <property type="entry name" value="Rossmann-like_a/b/a_fold"/>
</dbReference>
<dbReference type="GO" id="GO:0005829">
    <property type="term" value="C:cytosol"/>
    <property type="evidence" value="ECO:0007669"/>
    <property type="project" value="TreeGrafter"/>
</dbReference>
<keyword evidence="1 3" id="KW-0963">Cytoplasm</keyword>
<dbReference type="Proteomes" id="UP000267821">
    <property type="component" value="Unassembled WGS sequence"/>
</dbReference>
<dbReference type="PANTHER" id="PTHR20882">
    <property type="entry name" value="CYTOPLASMIC TRNA 2-THIOLATION PROTEIN 2"/>
    <property type="match status" value="1"/>
</dbReference>
<dbReference type="GO" id="GO:0002143">
    <property type="term" value="P:tRNA wobble position uridine thiolation"/>
    <property type="evidence" value="ECO:0007669"/>
    <property type="project" value="TreeGrafter"/>
</dbReference>
<dbReference type="Gene3D" id="3.40.50.620">
    <property type="entry name" value="HUPs"/>
    <property type="match status" value="1"/>
</dbReference>
<comment type="pathway">
    <text evidence="3">tRNA modification; 5-methoxycarbonylmethyl-2-thiouridine-tRNA biosynthesis.</text>
</comment>
<dbReference type="STRING" id="1051890.A0A3N4LE60"/>
<keyword evidence="5" id="KW-1185">Reference proteome</keyword>
<protein>
    <recommendedName>
        <fullName evidence="3">Cytoplasmic tRNA 2-thiolation protein 2</fullName>
    </recommendedName>
</protein>
<comment type="similarity">
    <text evidence="3">Belongs to the CTU2/NCS2 family.</text>
</comment>
<organism evidence="4 5">
    <name type="scientific">Terfezia boudieri ATCC MYA-4762</name>
    <dbReference type="NCBI Taxonomy" id="1051890"/>
    <lineage>
        <taxon>Eukaryota</taxon>
        <taxon>Fungi</taxon>
        <taxon>Dikarya</taxon>
        <taxon>Ascomycota</taxon>
        <taxon>Pezizomycotina</taxon>
        <taxon>Pezizomycetes</taxon>
        <taxon>Pezizales</taxon>
        <taxon>Pezizaceae</taxon>
        <taxon>Terfezia</taxon>
    </lineage>
</organism>
<sequence length="420" mass="45582">MTGPQPARPVPPCARCKCSPGTVTGRNDPLCSTCFISYARSKPIKRMDPFRVRNNPTNAPPPLLLLPFSFGVSSLTLLHILKEHMSSQRTRVGRTGYGLLVVWVDDSGISGDGPGSVRKKETFMGLESHFGGEGSGITFKSVQLEDIYTYSQPQGAPTSSAEGTNLEKLRVLISSLPSLSSKQDILTTLLTRLFIRLAIQHSSPAILFSHSTTRLAEKTLSETAKGRGYSVPWSTSDCTIPLPPSQFPHRKLQTIYPLRDLLKKELHTYLSLTPSLQPFHIPSSSSSSATPSPQSIIPISTAKDTSIDSLMHQYFSQMEQTYPSIVANVVKTIGRVPAPTHLVALAEVAAEVEQSVPNCAVCGFPIDIDEADVWEEEDRDVKKLSVGVLSELGVGVEELCGGCRRSLEGAKEGVGARWPL</sequence>
<evidence type="ECO:0000256" key="3">
    <source>
        <dbReference type="HAMAP-Rule" id="MF_03054"/>
    </source>
</evidence>
<evidence type="ECO:0000313" key="5">
    <source>
        <dbReference type="Proteomes" id="UP000267821"/>
    </source>
</evidence>
<dbReference type="GO" id="GO:0000049">
    <property type="term" value="F:tRNA binding"/>
    <property type="evidence" value="ECO:0007669"/>
    <property type="project" value="InterPro"/>
</dbReference>
<dbReference type="HAMAP" id="MF_03054">
    <property type="entry name" value="CTU2"/>
    <property type="match status" value="1"/>
</dbReference>